<dbReference type="EMBL" id="UINC01000186">
    <property type="protein sequence ID" value="SUZ50738.1"/>
    <property type="molecule type" value="Genomic_DNA"/>
</dbReference>
<name>A0A381NAH7_9ZZZZ</name>
<reference evidence="4" key="1">
    <citation type="submission" date="2018-05" db="EMBL/GenBank/DDBJ databases">
        <authorList>
            <person name="Lanie J.A."/>
            <person name="Ng W.-L."/>
            <person name="Kazmierczak K.M."/>
            <person name="Andrzejewski T.M."/>
            <person name="Davidsen T.M."/>
            <person name="Wayne K.J."/>
            <person name="Tettelin H."/>
            <person name="Glass J.I."/>
            <person name="Rusch D."/>
            <person name="Podicherti R."/>
            <person name="Tsui H.-C.T."/>
            <person name="Winkler M.E."/>
        </authorList>
    </citation>
    <scope>NUCLEOTIDE SEQUENCE</scope>
</reference>
<keyword evidence="2" id="KW-0472">Membrane</keyword>
<dbReference type="Gene3D" id="2.40.160.50">
    <property type="entry name" value="membrane protein fhac: a member of the omp85/tpsb transporter family"/>
    <property type="match status" value="1"/>
</dbReference>
<evidence type="ECO:0000259" key="3">
    <source>
        <dbReference type="PROSITE" id="PS51779"/>
    </source>
</evidence>
<gene>
    <name evidence="4" type="ORF">METZ01_LOCUS3592</name>
</gene>
<dbReference type="PROSITE" id="PS51779">
    <property type="entry name" value="POTRA"/>
    <property type="match status" value="1"/>
</dbReference>
<dbReference type="AlphaFoldDB" id="A0A381NAH7"/>
<sequence length="480" mass="54940">MGISFFSCFLLASQKKTVKTVSILGAEIVKESLILSAMRTKKSTIFSSQEFDSRILRLDAISVKTLYISNGFLEVSVEDSTQIVDDKVHVFLKISEGKQYFLRSVEIQGNQTITDKTINKILEFIPKKPYDPVTANKNLSLVRQEYEQYGKLFSSIMITDKIGDSVNVQLQVEEGPDVYIDTFFIEGLQNLGEDNVTREIAFKSGDLYKKEEIDLTKRRILQTGVFSYAGITPLPVAGSDTTVNVLIELRQFTPKQWSSEGGYFPIEYYRGVEPIPGIGGEIEWRNRSLSRSTTNFSARVIVQGLLSEDYLYLIYPKFGMDMDFSNQWFLERRIPTKIRLFYETFTNLGQEGSLSPVMRYGLQLTSHKKFDKFSFVETGLNWEQFIGFENDQQEIEQRTFKLRGYLDRSDDPLFPYNGYRLTGEVSQTGGILGGTRDYVKIDLGINKYNQIHNKIVLAGKENSFSWEAEIWNDIWLGGIL</sequence>
<accession>A0A381NAH7</accession>
<dbReference type="InterPro" id="IPR000184">
    <property type="entry name" value="Bac_surfAg_D15"/>
</dbReference>
<evidence type="ECO:0000256" key="1">
    <source>
        <dbReference type="ARBA" id="ARBA00004370"/>
    </source>
</evidence>
<evidence type="ECO:0000256" key="2">
    <source>
        <dbReference type="ARBA" id="ARBA00023136"/>
    </source>
</evidence>
<dbReference type="Pfam" id="PF01103">
    <property type="entry name" value="Omp85"/>
    <property type="match status" value="1"/>
</dbReference>
<dbReference type="InterPro" id="IPR034746">
    <property type="entry name" value="POTRA"/>
</dbReference>
<dbReference type="Pfam" id="PF07244">
    <property type="entry name" value="POTRA"/>
    <property type="match status" value="2"/>
</dbReference>
<feature type="domain" description="POTRA" evidence="3">
    <location>
        <begin position="100"/>
        <end position="175"/>
    </location>
</feature>
<protein>
    <recommendedName>
        <fullName evidence="3">POTRA domain-containing protein</fullName>
    </recommendedName>
</protein>
<evidence type="ECO:0000313" key="4">
    <source>
        <dbReference type="EMBL" id="SUZ50738.1"/>
    </source>
</evidence>
<dbReference type="Gene3D" id="3.10.20.310">
    <property type="entry name" value="membrane protein fhac"/>
    <property type="match status" value="3"/>
</dbReference>
<proteinExistence type="predicted"/>
<dbReference type="InterPro" id="IPR010827">
    <property type="entry name" value="BamA/TamA_POTRA"/>
</dbReference>
<organism evidence="4">
    <name type="scientific">marine metagenome</name>
    <dbReference type="NCBI Taxonomy" id="408172"/>
    <lineage>
        <taxon>unclassified sequences</taxon>
        <taxon>metagenomes</taxon>
        <taxon>ecological metagenomes</taxon>
    </lineage>
</organism>
<dbReference type="GO" id="GO:0019867">
    <property type="term" value="C:outer membrane"/>
    <property type="evidence" value="ECO:0007669"/>
    <property type="project" value="InterPro"/>
</dbReference>
<comment type="subcellular location">
    <subcellularLocation>
        <location evidence="1">Membrane</location>
    </subcellularLocation>
</comment>